<dbReference type="EMBL" id="VSRR010100795">
    <property type="protein sequence ID" value="MPC95034.1"/>
    <property type="molecule type" value="Genomic_DNA"/>
</dbReference>
<organism evidence="1 2">
    <name type="scientific">Portunus trituberculatus</name>
    <name type="common">Swimming crab</name>
    <name type="synonym">Neptunus trituberculatus</name>
    <dbReference type="NCBI Taxonomy" id="210409"/>
    <lineage>
        <taxon>Eukaryota</taxon>
        <taxon>Metazoa</taxon>
        <taxon>Ecdysozoa</taxon>
        <taxon>Arthropoda</taxon>
        <taxon>Crustacea</taxon>
        <taxon>Multicrustacea</taxon>
        <taxon>Malacostraca</taxon>
        <taxon>Eumalacostraca</taxon>
        <taxon>Eucarida</taxon>
        <taxon>Decapoda</taxon>
        <taxon>Pleocyemata</taxon>
        <taxon>Brachyura</taxon>
        <taxon>Eubrachyura</taxon>
        <taxon>Portunoidea</taxon>
        <taxon>Portunidae</taxon>
        <taxon>Portuninae</taxon>
        <taxon>Portunus</taxon>
    </lineage>
</organism>
<comment type="caution">
    <text evidence="1">The sequence shown here is derived from an EMBL/GenBank/DDBJ whole genome shotgun (WGS) entry which is preliminary data.</text>
</comment>
<gene>
    <name evidence="1" type="ORF">E2C01_090229</name>
</gene>
<dbReference type="InterPro" id="IPR036179">
    <property type="entry name" value="Ig-like_dom_sf"/>
</dbReference>
<name>A0A5B7JRM9_PORTR</name>
<dbReference type="InterPro" id="IPR013783">
    <property type="entry name" value="Ig-like_fold"/>
</dbReference>
<sequence length="57" mass="6187">MYPITNRSPSFPPVSPEGDVVLEVRGVGRADAGMYQCFVRGDEDTMQDAAELRLGGK</sequence>
<protein>
    <recommendedName>
        <fullName evidence="3">Ig-like domain-containing protein</fullName>
    </recommendedName>
</protein>
<accession>A0A5B7JRM9</accession>
<evidence type="ECO:0000313" key="2">
    <source>
        <dbReference type="Proteomes" id="UP000324222"/>
    </source>
</evidence>
<dbReference type="SUPFAM" id="SSF48726">
    <property type="entry name" value="Immunoglobulin"/>
    <property type="match status" value="1"/>
</dbReference>
<reference evidence="1 2" key="1">
    <citation type="submission" date="2019-05" db="EMBL/GenBank/DDBJ databases">
        <title>Another draft genome of Portunus trituberculatus and its Hox gene families provides insights of decapod evolution.</title>
        <authorList>
            <person name="Jeong J.-H."/>
            <person name="Song I."/>
            <person name="Kim S."/>
            <person name="Choi T."/>
            <person name="Kim D."/>
            <person name="Ryu S."/>
            <person name="Kim W."/>
        </authorList>
    </citation>
    <scope>NUCLEOTIDE SEQUENCE [LARGE SCALE GENOMIC DNA]</scope>
    <source>
        <tissue evidence="1">Muscle</tissue>
    </source>
</reference>
<proteinExistence type="predicted"/>
<evidence type="ECO:0008006" key="3">
    <source>
        <dbReference type="Google" id="ProtNLM"/>
    </source>
</evidence>
<dbReference type="Gene3D" id="2.60.40.10">
    <property type="entry name" value="Immunoglobulins"/>
    <property type="match status" value="1"/>
</dbReference>
<dbReference type="AlphaFoldDB" id="A0A5B7JRM9"/>
<dbReference type="Proteomes" id="UP000324222">
    <property type="component" value="Unassembled WGS sequence"/>
</dbReference>
<keyword evidence="2" id="KW-1185">Reference proteome</keyword>
<evidence type="ECO:0000313" key="1">
    <source>
        <dbReference type="EMBL" id="MPC95034.1"/>
    </source>
</evidence>